<organism evidence="1 2">
    <name type="scientific">Hymenoscyphus albidus</name>
    <dbReference type="NCBI Taxonomy" id="595503"/>
    <lineage>
        <taxon>Eukaryota</taxon>
        <taxon>Fungi</taxon>
        <taxon>Dikarya</taxon>
        <taxon>Ascomycota</taxon>
        <taxon>Pezizomycotina</taxon>
        <taxon>Leotiomycetes</taxon>
        <taxon>Helotiales</taxon>
        <taxon>Helotiaceae</taxon>
        <taxon>Hymenoscyphus</taxon>
    </lineage>
</organism>
<proteinExistence type="predicted"/>
<gene>
    <name evidence="1" type="ORF">HYALB_00009487</name>
</gene>
<dbReference type="EMBL" id="CAJVRM010000496">
    <property type="protein sequence ID" value="CAG8981608.1"/>
    <property type="molecule type" value="Genomic_DNA"/>
</dbReference>
<protein>
    <submittedName>
        <fullName evidence="1">Uncharacterized protein</fullName>
    </submittedName>
</protein>
<evidence type="ECO:0000313" key="1">
    <source>
        <dbReference type="EMBL" id="CAG8981608.1"/>
    </source>
</evidence>
<name>A0A9N9LVH1_9HELO</name>
<sequence>MDIPKTKSGQDWSNWEHFLLALAHELLKNEGHDVSDHITMRRNISRLLSHASDTWLENSRNYSLDSINKINPPGFNFTLEKKHIYVNYVERDFKGVKEAEAFCDKADEVMKEAMEKFGLDLRTRYPEEFGADRKSADTVKSGTTEKK</sequence>
<dbReference type="AlphaFoldDB" id="A0A9N9LVH1"/>
<reference evidence="1" key="1">
    <citation type="submission" date="2021-07" db="EMBL/GenBank/DDBJ databases">
        <authorList>
            <person name="Durling M."/>
        </authorList>
    </citation>
    <scope>NUCLEOTIDE SEQUENCE</scope>
</reference>
<comment type="caution">
    <text evidence="1">The sequence shown here is derived from an EMBL/GenBank/DDBJ whole genome shotgun (WGS) entry which is preliminary data.</text>
</comment>
<keyword evidence="2" id="KW-1185">Reference proteome</keyword>
<accession>A0A9N9LVH1</accession>
<dbReference type="OrthoDB" id="10303713at2759"/>
<dbReference type="Proteomes" id="UP000701801">
    <property type="component" value="Unassembled WGS sequence"/>
</dbReference>
<evidence type="ECO:0000313" key="2">
    <source>
        <dbReference type="Proteomes" id="UP000701801"/>
    </source>
</evidence>